<keyword evidence="9" id="KW-1185">Reference proteome</keyword>
<comment type="caution">
    <text evidence="8">The sequence shown here is derived from an EMBL/GenBank/DDBJ whole genome shotgun (WGS) entry which is preliminary data.</text>
</comment>
<dbReference type="InterPro" id="IPR003119">
    <property type="entry name" value="SAP_A"/>
</dbReference>
<dbReference type="EMBL" id="JAGPUO010000005">
    <property type="protein sequence ID" value="KAG5662545.1"/>
    <property type="molecule type" value="Genomic_DNA"/>
</dbReference>
<keyword evidence="6" id="KW-0472">Membrane</keyword>
<sequence>MVRPDALEYDAEATVEPSIWTTGHFYHLQPSLAITKPTSYSVYYNNSPKMLGFNFISSLLAVAALSIPYVHASSPDLVIPLLGSNPCTWGPSFWCASEENMKRCGVTQEECEKYANDIL</sequence>
<evidence type="ECO:0000256" key="1">
    <source>
        <dbReference type="ARBA" id="ARBA00004613"/>
    </source>
</evidence>
<evidence type="ECO:0000256" key="4">
    <source>
        <dbReference type="ARBA" id="ARBA00023157"/>
    </source>
</evidence>
<dbReference type="GO" id="GO:0005576">
    <property type="term" value="C:extracellular region"/>
    <property type="evidence" value="ECO:0007669"/>
    <property type="project" value="UniProtKB-SubCell"/>
</dbReference>
<feature type="transmembrane region" description="Helical" evidence="6">
    <location>
        <begin position="51"/>
        <end position="70"/>
    </location>
</feature>
<evidence type="ECO:0000256" key="3">
    <source>
        <dbReference type="ARBA" id="ARBA00022729"/>
    </source>
</evidence>
<evidence type="ECO:0000313" key="8">
    <source>
        <dbReference type="EMBL" id="KAG5662545.1"/>
    </source>
</evidence>
<dbReference type="PROSITE" id="PS51110">
    <property type="entry name" value="SAP_A"/>
    <property type="match status" value="1"/>
</dbReference>
<reference evidence="8" key="1">
    <citation type="submission" date="2021-04" db="EMBL/GenBank/DDBJ databases">
        <title>Draft genome of Fusarium avenaceum strain F156N33, isolated from an atmospheric sample in Virginia.</title>
        <authorList>
            <person name="Yang S."/>
            <person name="Vinatzer B.A."/>
            <person name="Coleman J."/>
        </authorList>
    </citation>
    <scope>NUCLEOTIDE SEQUENCE</scope>
    <source>
        <strain evidence="8">F156N33</strain>
    </source>
</reference>
<dbReference type="Proteomes" id="UP000782241">
    <property type="component" value="Unassembled WGS sequence"/>
</dbReference>
<proteinExistence type="predicted"/>
<evidence type="ECO:0000256" key="5">
    <source>
        <dbReference type="ARBA" id="ARBA00023180"/>
    </source>
</evidence>
<keyword evidence="3" id="KW-0732">Signal</keyword>
<gene>
    <name evidence="8" type="ORF">KAF25_004963</name>
</gene>
<keyword evidence="4" id="KW-1015">Disulfide bond</keyword>
<keyword evidence="6" id="KW-0812">Transmembrane</keyword>
<comment type="subcellular location">
    <subcellularLocation>
        <location evidence="1">Secreted</location>
    </subcellularLocation>
</comment>
<organism evidence="8 9">
    <name type="scientific">Fusarium avenaceum</name>
    <dbReference type="NCBI Taxonomy" id="40199"/>
    <lineage>
        <taxon>Eukaryota</taxon>
        <taxon>Fungi</taxon>
        <taxon>Dikarya</taxon>
        <taxon>Ascomycota</taxon>
        <taxon>Pezizomycotina</taxon>
        <taxon>Sordariomycetes</taxon>
        <taxon>Hypocreomycetidae</taxon>
        <taxon>Hypocreales</taxon>
        <taxon>Nectriaceae</taxon>
        <taxon>Fusarium</taxon>
        <taxon>Fusarium tricinctum species complex</taxon>
    </lineage>
</organism>
<accession>A0A9P7HBJ3</accession>
<keyword evidence="6" id="KW-1133">Transmembrane helix</keyword>
<keyword evidence="2" id="KW-0964">Secreted</keyword>
<evidence type="ECO:0000313" key="9">
    <source>
        <dbReference type="Proteomes" id="UP000782241"/>
    </source>
</evidence>
<evidence type="ECO:0000259" key="7">
    <source>
        <dbReference type="PROSITE" id="PS51110"/>
    </source>
</evidence>
<keyword evidence="5" id="KW-0325">Glycoprotein</keyword>
<protein>
    <recommendedName>
        <fullName evidence="7">Saposin A-type domain-containing protein</fullName>
    </recommendedName>
</protein>
<evidence type="ECO:0000256" key="6">
    <source>
        <dbReference type="SAM" id="Phobius"/>
    </source>
</evidence>
<dbReference type="Pfam" id="PF02199">
    <property type="entry name" value="SapA"/>
    <property type="match status" value="1"/>
</dbReference>
<evidence type="ECO:0000256" key="2">
    <source>
        <dbReference type="ARBA" id="ARBA00022525"/>
    </source>
</evidence>
<name>A0A9P7HBJ3_9HYPO</name>
<dbReference type="AlphaFoldDB" id="A0A9P7HBJ3"/>
<feature type="domain" description="Saposin A-type" evidence="7">
    <location>
        <begin position="80"/>
        <end position="119"/>
    </location>
</feature>